<reference evidence="12" key="1">
    <citation type="submission" date="2025-08" db="UniProtKB">
        <authorList>
            <consortium name="RefSeq"/>
        </authorList>
    </citation>
    <scope>IDENTIFICATION</scope>
</reference>
<comment type="catalytic activity">
    <reaction evidence="6">
        <text>a 1,2-diacyl-sn-glycero-3-phosphocholine + H2O = a 1-acyl-sn-glycero-3-phosphocholine + a fatty acid + H(+)</text>
        <dbReference type="Rhea" id="RHEA:15801"/>
        <dbReference type="ChEBI" id="CHEBI:15377"/>
        <dbReference type="ChEBI" id="CHEBI:15378"/>
        <dbReference type="ChEBI" id="CHEBI:28868"/>
        <dbReference type="ChEBI" id="CHEBI:57643"/>
        <dbReference type="ChEBI" id="CHEBI:58168"/>
        <dbReference type="EC" id="3.1.1.4"/>
    </reaction>
    <physiologicalReaction direction="left-to-right" evidence="6">
        <dbReference type="Rhea" id="RHEA:15802"/>
    </physiologicalReaction>
</comment>
<keyword evidence="2" id="KW-0677">Repeat</keyword>
<organism evidence="11 12">
    <name type="scientific">Hydra vulgaris</name>
    <name type="common">Hydra</name>
    <name type="synonym">Hydra attenuata</name>
    <dbReference type="NCBI Taxonomy" id="6087"/>
    <lineage>
        <taxon>Eukaryota</taxon>
        <taxon>Metazoa</taxon>
        <taxon>Cnidaria</taxon>
        <taxon>Hydrozoa</taxon>
        <taxon>Hydroidolina</taxon>
        <taxon>Anthoathecata</taxon>
        <taxon>Aplanulata</taxon>
        <taxon>Hydridae</taxon>
        <taxon>Hydra</taxon>
    </lineage>
</organism>
<dbReference type="GeneID" id="136071959"/>
<dbReference type="Pfam" id="PF01734">
    <property type="entry name" value="Patatin"/>
    <property type="match status" value="1"/>
</dbReference>
<dbReference type="PROSITE" id="PS51635">
    <property type="entry name" value="PNPLA"/>
    <property type="match status" value="1"/>
</dbReference>
<protein>
    <recommendedName>
        <fullName evidence="1">phospholipase A2</fullName>
        <ecNumber evidence="1">3.1.1.4</ecNumber>
    </recommendedName>
</protein>
<feature type="active site" description="Proton acceptor" evidence="8">
    <location>
        <position position="367"/>
    </location>
</feature>
<sequence>MEVEKSVNVVPELKESKDSSMHEANEEEQMHRQAKIESILPGENQPDLEPNFKGLEFEGKARNLELFVLPYNKDSLHAMVEQKNLSSCIELIYNGADINAKDKTGATPLHLAVFQDDLDILKSLLFLGADVSIKDSSGKTAMDYIDRNQKYSNDIKEIFSLFEIDKDKIEECKKIQLPEISSHTQSILKMKTKKEAVLSLDGGGIRGLVLIEILLTLETLTGCQIYDLFDWVSGTSTGSVLAMSIANGKSLRYMQRAYLRLGHECFVGSKPYSTELMDSFLKREFGENKKMNEVEHPKLIIPAVLTDRKPAMLHIFRNYDAPYDDNYQLKDDKFPQPPLPSDQMIWLSVRNSCSAPVYFRPNDRYIDGGFIANNPTLDTISEIHKYKKYQETSEQQAHNIGVVVSLGTGQIPLEPTRPIDIHFPTSIWETPEIVETIKDFVYLLLDQVCERDYHIVDRAQSWCEMARINYFRFNPVLSNNISLNEIDDRLLLTMICDARKMIANRLNDLCKVANLLLGKE</sequence>
<dbReference type="Proteomes" id="UP001652625">
    <property type="component" value="Chromosome 08"/>
</dbReference>
<feature type="short sequence motif" description="DGA/G" evidence="8">
    <location>
        <begin position="367"/>
        <end position="369"/>
    </location>
</feature>
<evidence type="ECO:0000313" key="12">
    <source>
        <dbReference type="RefSeq" id="XP_065659554.1"/>
    </source>
</evidence>
<dbReference type="Gene3D" id="1.25.40.20">
    <property type="entry name" value="Ankyrin repeat-containing domain"/>
    <property type="match status" value="1"/>
</dbReference>
<keyword evidence="8" id="KW-0442">Lipid degradation</keyword>
<evidence type="ECO:0000256" key="1">
    <source>
        <dbReference type="ARBA" id="ARBA00013278"/>
    </source>
</evidence>
<keyword evidence="3 8" id="KW-0378">Hydrolase</keyword>
<dbReference type="InterPro" id="IPR002641">
    <property type="entry name" value="PNPLA_dom"/>
</dbReference>
<evidence type="ECO:0000313" key="11">
    <source>
        <dbReference type="Proteomes" id="UP001652625"/>
    </source>
</evidence>
<evidence type="ECO:0000256" key="6">
    <source>
        <dbReference type="ARBA" id="ARBA00023422"/>
    </source>
</evidence>
<feature type="region of interest" description="Disordered" evidence="9">
    <location>
        <begin position="1"/>
        <end position="32"/>
    </location>
</feature>
<dbReference type="InterPro" id="IPR002110">
    <property type="entry name" value="Ankyrin_rpt"/>
</dbReference>
<dbReference type="SUPFAM" id="SSF52151">
    <property type="entry name" value="FabD/lysophospholipase-like"/>
    <property type="match status" value="1"/>
</dbReference>
<dbReference type="SUPFAM" id="SSF48403">
    <property type="entry name" value="Ankyrin repeat"/>
    <property type="match status" value="1"/>
</dbReference>
<feature type="repeat" description="ANK" evidence="7">
    <location>
        <begin position="104"/>
        <end position="136"/>
    </location>
</feature>
<dbReference type="PROSITE" id="PS50088">
    <property type="entry name" value="ANK_REPEAT"/>
    <property type="match status" value="1"/>
</dbReference>
<dbReference type="InterPro" id="IPR016035">
    <property type="entry name" value="Acyl_Trfase/lysoPLipase"/>
</dbReference>
<gene>
    <name evidence="12" type="primary">LOC136071959</name>
</gene>
<evidence type="ECO:0000256" key="4">
    <source>
        <dbReference type="ARBA" id="ARBA00023043"/>
    </source>
</evidence>
<evidence type="ECO:0000256" key="5">
    <source>
        <dbReference type="ARBA" id="ARBA00023098"/>
    </source>
</evidence>
<feature type="compositionally biased region" description="Basic and acidic residues" evidence="9">
    <location>
        <begin position="12"/>
        <end position="32"/>
    </location>
</feature>
<proteinExistence type="predicted"/>
<evidence type="ECO:0000256" key="3">
    <source>
        <dbReference type="ARBA" id="ARBA00022801"/>
    </source>
</evidence>
<evidence type="ECO:0000256" key="7">
    <source>
        <dbReference type="PROSITE-ProRule" id="PRU00023"/>
    </source>
</evidence>
<keyword evidence="4 7" id="KW-0040">ANK repeat</keyword>
<evidence type="ECO:0000256" key="8">
    <source>
        <dbReference type="PROSITE-ProRule" id="PRU01161"/>
    </source>
</evidence>
<evidence type="ECO:0000256" key="2">
    <source>
        <dbReference type="ARBA" id="ARBA00022737"/>
    </source>
</evidence>
<evidence type="ECO:0000256" key="9">
    <source>
        <dbReference type="SAM" id="MobiDB-lite"/>
    </source>
</evidence>
<evidence type="ECO:0000259" key="10">
    <source>
        <dbReference type="PROSITE" id="PS51635"/>
    </source>
</evidence>
<dbReference type="SMART" id="SM00248">
    <property type="entry name" value="ANK"/>
    <property type="match status" value="2"/>
</dbReference>
<dbReference type="PANTHER" id="PTHR24139">
    <property type="entry name" value="CALCIUM-INDEPENDENT PHOSPHOLIPASE A2"/>
    <property type="match status" value="1"/>
</dbReference>
<accession>A0ABM4CD05</accession>
<dbReference type="PANTHER" id="PTHR24139:SF34">
    <property type="entry name" value="85_88 KDA CALCIUM-INDEPENDENT PHOSPHOLIPASE A2"/>
    <property type="match status" value="1"/>
</dbReference>
<dbReference type="InterPro" id="IPR036770">
    <property type="entry name" value="Ankyrin_rpt-contain_sf"/>
</dbReference>
<feature type="short sequence motif" description="GXSXG" evidence="8">
    <location>
        <begin position="234"/>
        <end position="238"/>
    </location>
</feature>
<keyword evidence="5 8" id="KW-0443">Lipid metabolism</keyword>
<dbReference type="Gene3D" id="3.40.1090.10">
    <property type="entry name" value="Cytosolic phospholipase A2 catalytic domain"/>
    <property type="match status" value="1"/>
</dbReference>
<feature type="short sequence motif" description="GXGXXG" evidence="8">
    <location>
        <begin position="202"/>
        <end position="207"/>
    </location>
</feature>
<keyword evidence="11" id="KW-1185">Reference proteome</keyword>
<dbReference type="Pfam" id="PF12796">
    <property type="entry name" value="Ank_2"/>
    <property type="match status" value="1"/>
</dbReference>
<feature type="domain" description="PNPLA" evidence="10">
    <location>
        <begin position="198"/>
        <end position="380"/>
    </location>
</feature>
<feature type="active site" description="Nucleophile" evidence="8">
    <location>
        <position position="236"/>
    </location>
</feature>
<dbReference type="InterPro" id="IPR047148">
    <property type="entry name" value="PLPL9"/>
</dbReference>
<dbReference type="PROSITE" id="PS50297">
    <property type="entry name" value="ANK_REP_REGION"/>
    <property type="match status" value="1"/>
</dbReference>
<name>A0ABM4CD05_HYDVU</name>
<dbReference type="RefSeq" id="XP_065659554.1">
    <property type="nucleotide sequence ID" value="XM_065803482.1"/>
</dbReference>
<dbReference type="EC" id="3.1.1.4" evidence="1"/>